<sequence length="83" mass="9328">MAAEQEGKTVDEVIDDMTKEIDDMIAREANAFTRDALEALKRFVRDPDEIRIVVDPDAPVPLGRLQGVDPLRLPEILNIQVKT</sequence>
<name>A0A9D5Q6G2_9BACT</name>
<accession>A0A9D5Q6G2</accession>
<dbReference type="Proteomes" id="UP000649604">
    <property type="component" value="Unassembled WGS sequence"/>
</dbReference>
<proteinExistence type="predicted"/>
<evidence type="ECO:0000313" key="2">
    <source>
        <dbReference type="Proteomes" id="UP000649604"/>
    </source>
</evidence>
<organism evidence="1 2">
    <name type="scientific">candidate division KSB3 bacterium</name>
    <dbReference type="NCBI Taxonomy" id="2044937"/>
    <lineage>
        <taxon>Bacteria</taxon>
        <taxon>candidate division KSB3</taxon>
    </lineage>
</organism>
<gene>
    <name evidence="1" type="ORF">GF339_12305</name>
</gene>
<protein>
    <submittedName>
        <fullName evidence="1">Uncharacterized protein</fullName>
    </submittedName>
</protein>
<evidence type="ECO:0000313" key="1">
    <source>
        <dbReference type="EMBL" id="MBD3325363.1"/>
    </source>
</evidence>
<comment type="caution">
    <text evidence="1">The sequence shown here is derived from an EMBL/GenBank/DDBJ whole genome shotgun (WGS) entry which is preliminary data.</text>
</comment>
<dbReference type="EMBL" id="WJJP01000399">
    <property type="protein sequence ID" value="MBD3325363.1"/>
    <property type="molecule type" value="Genomic_DNA"/>
</dbReference>
<dbReference type="AlphaFoldDB" id="A0A9D5Q6G2"/>
<reference evidence="1" key="1">
    <citation type="submission" date="2019-11" db="EMBL/GenBank/DDBJ databases">
        <title>Microbial mats filling the niche in hypersaline microbial mats.</title>
        <authorList>
            <person name="Wong H.L."/>
            <person name="Macleod F.I."/>
            <person name="White R.A. III"/>
            <person name="Burns B.P."/>
        </authorList>
    </citation>
    <scope>NUCLEOTIDE SEQUENCE</scope>
    <source>
        <strain evidence="1">Rbin_158</strain>
    </source>
</reference>